<name>A0A813DTJ8_POLGL</name>
<evidence type="ECO:0008006" key="7">
    <source>
        <dbReference type="Google" id="ProtNLM"/>
    </source>
</evidence>
<feature type="compositionally biased region" description="Acidic residues" evidence="4">
    <location>
        <begin position="85"/>
        <end position="94"/>
    </location>
</feature>
<feature type="compositionally biased region" description="Low complexity" evidence="4">
    <location>
        <begin position="31"/>
        <end position="47"/>
    </location>
</feature>
<dbReference type="OrthoDB" id="10258210at2759"/>
<dbReference type="GO" id="GO:0006412">
    <property type="term" value="P:translation"/>
    <property type="evidence" value="ECO:0007669"/>
    <property type="project" value="InterPro"/>
</dbReference>
<dbReference type="PANTHER" id="PTHR11880:SF2">
    <property type="entry name" value="SMALL RIBOSOMAL SUBUNIT PROTEIN US19"/>
    <property type="match status" value="1"/>
</dbReference>
<dbReference type="Gene3D" id="3.30.860.10">
    <property type="entry name" value="30s Ribosomal Protein S19, Chain A"/>
    <property type="match status" value="1"/>
</dbReference>
<evidence type="ECO:0000256" key="3">
    <source>
        <dbReference type="ARBA" id="ARBA00023274"/>
    </source>
</evidence>
<feature type="compositionally biased region" description="Low complexity" evidence="4">
    <location>
        <begin position="436"/>
        <end position="453"/>
    </location>
</feature>
<protein>
    <recommendedName>
        <fullName evidence="7">WW domain-containing protein</fullName>
    </recommendedName>
</protein>
<evidence type="ECO:0000313" key="6">
    <source>
        <dbReference type="Proteomes" id="UP000654075"/>
    </source>
</evidence>
<feature type="non-terminal residue" evidence="5">
    <location>
        <position position="1"/>
    </location>
</feature>
<sequence length="975" mass="107092">MAKDVAEVVCTGSSCPISPTSAQAARPGPSTTRPTTTTNNKQTQQQQAGQLRPLPKHLRPSMGHLRSLSLPHMAATKQLAKAADGDGDADTSFDLEDKAPRRPRTTKARAGWLSFGFGTGVSQGTASPPEVGQVTPRCPETTITTTKINNNKTKQQQRQQQQQQLVKPMLLELYQRELTAEEASALLAFCPEVQWLADCAGMCPLPSGWHEGQRGESAPSFKCRGTGTVAKVPPQLNRFVRMAWCVVCARMWPDTAASMAARIGEVAETAHREVGSLRACWTGPHADAASGQEYFYCPSAGVSSWRNPCLEPTYVGLVAEKLLHASVFPNRENLLRAMAVKQEDGFCAAKAESLEACRPGAASLPLLEDEGEAAAGRLLALVASKQQVEYEGQVCQKQRGCEPLSHLSGQQKGADQHELRDDVPFQDVPPWRQKQQHMQQQQQQQTQQQQQQQLHEKHQLGQGADEQKDQFSSGPRHGQQQRLCKDVQELLDASYHQKNMQELQHGQEGQKQLVGLPFHGGQGQKEKHGSSTEPALSLESDNIKQPDDEHLPEQEHSGEARIALLRSAAERALPPEVAQRRPADQRCTAARLLSPEPLPNTTTTPTTTTARIKTTTPPTLRMRKRRTREAAAAQCMQSYLQAGEAAAAAAAAVPSQAVALQKLQKDNITAAIVEALEVRPWTPCLEDQDLQPSMRVHAPTSVPLFRARSAPAITREPSYISVRAAARPVRPTLPALPALPMPGPADTTALGEMFCPPTRLESARGEQGTRQGQAVLFADSWKKHAAQLTRVLEQLQQLQGSLAQAQLGAASAKHGNITQNLMSQKCMPTWTDNQVNQLNVIVPPGHFSKALIASQIPETPEAMAEEDETKKKRTFRKYSYRGIDLDKLLDLSNQDLMELFRARQRRKFSRGIKRKPITVLKKLRKAKRDTAYGEKPEAVKTHLRNMVIVPEMIGSVVGVYNGRLAREAIAELSHV</sequence>
<feature type="region of interest" description="Disordered" evidence="4">
    <location>
        <begin position="78"/>
        <end position="106"/>
    </location>
</feature>
<dbReference type="GO" id="GO:0003735">
    <property type="term" value="F:structural constituent of ribosome"/>
    <property type="evidence" value="ECO:0007669"/>
    <property type="project" value="InterPro"/>
</dbReference>
<comment type="caution">
    <text evidence="5">The sequence shown here is derived from an EMBL/GenBank/DDBJ whole genome shotgun (WGS) entry which is preliminary data.</text>
</comment>
<feature type="region of interest" description="Disordered" evidence="4">
    <location>
        <begin position="1"/>
        <end position="63"/>
    </location>
</feature>
<evidence type="ECO:0000256" key="4">
    <source>
        <dbReference type="SAM" id="MobiDB-lite"/>
    </source>
</evidence>
<dbReference type="InterPro" id="IPR002222">
    <property type="entry name" value="Ribosomal_uS19"/>
</dbReference>
<feature type="region of interest" description="Disordered" evidence="4">
    <location>
        <begin position="513"/>
        <end position="556"/>
    </location>
</feature>
<keyword evidence="6" id="KW-1185">Reference proteome</keyword>
<feature type="region of interest" description="Disordered" evidence="4">
    <location>
        <begin position="594"/>
        <end position="617"/>
    </location>
</feature>
<feature type="compositionally biased region" description="Basic and acidic residues" evidence="4">
    <location>
        <begin position="454"/>
        <end position="469"/>
    </location>
</feature>
<organism evidence="5 6">
    <name type="scientific">Polarella glacialis</name>
    <name type="common">Dinoflagellate</name>
    <dbReference type="NCBI Taxonomy" id="89957"/>
    <lineage>
        <taxon>Eukaryota</taxon>
        <taxon>Sar</taxon>
        <taxon>Alveolata</taxon>
        <taxon>Dinophyceae</taxon>
        <taxon>Suessiales</taxon>
        <taxon>Suessiaceae</taxon>
        <taxon>Polarella</taxon>
    </lineage>
</organism>
<feature type="compositionally biased region" description="Low complexity" evidence="4">
    <location>
        <begin position="599"/>
        <end position="617"/>
    </location>
</feature>
<dbReference type="PANTHER" id="PTHR11880">
    <property type="entry name" value="RIBOSOMAL PROTEIN S19P FAMILY MEMBER"/>
    <property type="match status" value="1"/>
</dbReference>
<proteinExistence type="inferred from homology"/>
<keyword evidence="2" id="KW-0689">Ribosomal protein</keyword>
<dbReference type="EMBL" id="CAJNNV010005393">
    <property type="protein sequence ID" value="CAE8592011.1"/>
    <property type="molecule type" value="Genomic_DNA"/>
</dbReference>
<evidence type="ECO:0000256" key="2">
    <source>
        <dbReference type="ARBA" id="ARBA00022980"/>
    </source>
</evidence>
<feature type="compositionally biased region" description="Polar residues" evidence="4">
    <location>
        <begin position="11"/>
        <end position="23"/>
    </location>
</feature>
<evidence type="ECO:0000256" key="1">
    <source>
        <dbReference type="ARBA" id="ARBA00007345"/>
    </source>
</evidence>
<feature type="region of interest" description="Disordered" evidence="4">
    <location>
        <begin position="424"/>
        <end position="482"/>
    </location>
</feature>
<dbReference type="Pfam" id="PF00203">
    <property type="entry name" value="Ribosomal_S19"/>
    <property type="match status" value="1"/>
</dbReference>
<dbReference type="Proteomes" id="UP000654075">
    <property type="component" value="Unassembled WGS sequence"/>
</dbReference>
<accession>A0A813DTJ8</accession>
<dbReference type="SUPFAM" id="SSF54570">
    <property type="entry name" value="Ribosomal protein S19"/>
    <property type="match status" value="1"/>
</dbReference>
<dbReference type="GO" id="GO:0000028">
    <property type="term" value="P:ribosomal small subunit assembly"/>
    <property type="evidence" value="ECO:0007669"/>
    <property type="project" value="TreeGrafter"/>
</dbReference>
<dbReference type="InterPro" id="IPR023575">
    <property type="entry name" value="Ribosomal_uS19_SF"/>
</dbReference>
<dbReference type="GO" id="GO:0022627">
    <property type="term" value="C:cytosolic small ribosomal subunit"/>
    <property type="evidence" value="ECO:0007669"/>
    <property type="project" value="TreeGrafter"/>
</dbReference>
<evidence type="ECO:0000313" key="5">
    <source>
        <dbReference type="EMBL" id="CAE8592011.1"/>
    </source>
</evidence>
<feature type="compositionally biased region" description="Basic and acidic residues" evidence="4">
    <location>
        <begin position="541"/>
        <end position="556"/>
    </location>
</feature>
<feature type="compositionally biased region" description="Polar residues" evidence="4">
    <location>
        <begin position="470"/>
        <end position="482"/>
    </location>
</feature>
<keyword evidence="3" id="KW-0687">Ribonucleoprotein</keyword>
<gene>
    <name evidence="5" type="ORF">PGLA1383_LOCUS10670</name>
</gene>
<reference evidence="5" key="1">
    <citation type="submission" date="2021-02" db="EMBL/GenBank/DDBJ databases">
        <authorList>
            <person name="Dougan E. K."/>
            <person name="Rhodes N."/>
            <person name="Thang M."/>
            <person name="Chan C."/>
        </authorList>
    </citation>
    <scope>NUCLEOTIDE SEQUENCE</scope>
</reference>
<comment type="similarity">
    <text evidence="1">Belongs to the universal ribosomal protein uS19 family.</text>
</comment>
<dbReference type="AlphaFoldDB" id="A0A813DTJ8"/>